<name>A0ABP9NUD9_9PSEU</name>
<dbReference type="Proteomes" id="UP001500804">
    <property type="component" value="Unassembled WGS sequence"/>
</dbReference>
<comment type="caution">
    <text evidence="1">The sequence shown here is derived from an EMBL/GenBank/DDBJ whole genome shotgun (WGS) entry which is preliminary data.</text>
</comment>
<dbReference type="EMBL" id="BAABJO010000028">
    <property type="protein sequence ID" value="GAA5133905.1"/>
    <property type="molecule type" value="Genomic_DNA"/>
</dbReference>
<keyword evidence="2" id="KW-1185">Reference proteome</keyword>
<sequence>MILRVADISSYLDATGWHRTPETWRGAAIWSAGQTEVLVPPSDDLGDADLRIRELLAGLAAVEARDAADIARDIGSPFADRTTFRTGPLSLAAGADVVSGLHRMVLTAARIVVEGPRRSFVGRPPAKVAGLLGSTGFATGHLPGFSVKLSLDVASGIGRDVAVQLFDATSAVQESIEQPDDAVLDGVAAAGVSAGFCDALRGLGQDSFELDFRWAHGVPTGLPTRTLEFPPEAGERIHQVARRLRELDLSGPASVVGRVESLHDSQDGARWRVRIRGELHTDRGTSRSRGVWVRLPGKRLYDLAIEAHQAGRRVRVTGFRKGSTRQDLAVPPDGLEIL</sequence>
<evidence type="ECO:0000313" key="2">
    <source>
        <dbReference type="Proteomes" id="UP001500804"/>
    </source>
</evidence>
<proteinExistence type="predicted"/>
<protein>
    <recommendedName>
        <fullName evidence="3">OB-fold nucleic acid binding protein</fullName>
    </recommendedName>
</protein>
<evidence type="ECO:0008006" key="3">
    <source>
        <dbReference type="Google" id="ProtNLM"/>
    </source>
</evidence>
<dbReference type="RefSeq" id="WP_345609694.1">
    <property type="nucleotide sequence ID" value="NZ_BAABJO010000028.1"/>
</dbReference>
<reference evidence="2" key="1">
    <citation type="journal article" date="2019" name="Int. J. Syst. Evol. Microbiol.">
        <title>The Global Catalogue of Microorganisms (GCM) 10K type strain sequencing project: providing services to taxonomists for standard genome sequencing and annotation.</title>
        <authorList>
            <consortium name="The Broad Institute Genomics Platform"/>
            <consortium name="The Broad Institute Genome Sequencing Center for Infectious Disease"/>
            <person name="Wu L."/>
            <person name="Ma J."/>
        </authorList>
    </citation>
    <scope>NUCLEOTIDE SEQUENCE [LARGE SCALE GENOMIC DNA]</scope>
    <source>
        <strain evidence="2">JCM 18302</strain>
    </source>
</reference>
<gene>
    <name evidence="1" type="ORF">GCM10023320_60800</name>
</gene>
<organism evidence="1 2">
    <name type="scientific">Pseudonocardia adelaidensis</name>
    <dbReference type="NCBI Taxonomy" id="648754"/>
    <lineage>
        <taxon>Bacteria</taxon>
        <taxon>Bacillati</taxon>
        <taxon>Actinomycetota</taxon>
        <taxon>Actinomycetes</taxon>
        <taxon>Pseudonocardiales</taxon>
        <taxon>Pseudonocardiaceae</taxon>
        <taxon>Pseudonocardia</taxon>
    </lineage>
</organism>
<accession>A0ABP9NUD9</accession>
<evidence type="ECO:0000313" key="1">
    <source>
        <dbReference type="EMBL" id="GAA5133905.1"/>
    </source>
</evidence>